<dbReference type="PROSITE" id="PS00171">
    <property type="entry name" value="TIM_1"/>
    <property type="match status" value="1"/>
</dbReference>
<comment type="caution">
    <text evidence="11">The sequence shown here is derived from an EMBL/GenBank/DDBJ whole genome shotgun (WGS) entry which is preliminary data.</text>
</comment>
<dbReference type="PANTHER" id="PTHR21139:SF42">
    <property type="entry name" value="TRIOSEPHOSPHATE ISOMERASE"/>
    <property type="match status" value="1"/>
</dbReference>
<evidence type="ECO:0000256" key="8">
    <source>
        <dbReference type="ARBA" id="ARBA00023235"/>
    </source>
</evidence>
<reference evidence="11" key="1">
    <citation type="journal article" date="2014" name="Int. J. Syst. Evol. Microbiol.">
        <title>Complete genome sequence of Corynebacterium casei LMG S-19264T (=DSM 44701T), isolated from a smear-ripened cheese.</title>
        <authorList>
            <consortium name="US DOE Joint Genome Institute (JGI-PGF)"/>
            <person name="Walter F."/>
            <person name="Albersmeier A."/>
            <person name="Kalinowski J."/>
            <person name="Ruckert C."/>
        </authorList>
    </citation>
    <scope>NUCLEOTIDE SEQUENCE</scope>
    <source>
        <strain evidence="11">JCM 14719</strain>
    </source>
</reference>
<dbReference type="AlphaFoldDB" id="A0A8J3FD12"/>
<dbReference type="CDD" id="cd00311">
    <property type="entry name" value="TIM"/>
    <property type="match status" value="1"/>
</dbReference>
<evidence type="ECO:0000256" key="1">
    <source>
        <dbReference type="ARBA" id="ARBA00004680"/>
    </source>
</evidence>
<proteinExistence type="inferred from homology"/>
<dbReference type="GO" id="GO:0005829">
    <property type="term" value="C:cytosol"/>
    <property type="evidence" value="ECO:0007669"/>
    <property type="project" value="TreeGrafter"/>
</dbReference>
<keyword evidence="7 9" id="KW-0324">Glycolysis</keyword>
<dbReference type="HAMAP" id="MF_00147_B">
    <property type="entry name" value="TIM_B"/>
    <property type="match status" value="1"/>
</dbReference>
<reference evidence="11" key="2">
    <citation type="submission" date="2020-09" db="EMBL/GenBank/DDBJ databases">
        <authorList>
            <person name="Sun Q."/>
            <person name="Ohkuma M."/>
        </authorList>
    </citation>
    <scope>NUCLEOTIDE SEQUENCE</scope>
    <source>
        <strain evidence="11">JCM 14719</strain>
    </source>
</reference>
<evidence type="ECO:0000256" key="9">
    <source>
        <dbReference type="HAMAP-Rule" id="MF_00147"/>
    </source>
</evidence>
<comment type="function">
    <text evidence="9">Involved in the gluconeogenesis. Catalyzes stereospecifically the conversion of dihydroxyacetone phosphate (DHAP) to D-glyceraldehyde-3-phosphate (G3P).</text>
</comment>
<evidence type="ECO:0000256" key="7">
    <source>
        <dbReference type="ARBA" id="ARBA00023152"/>
    </source>
</evidence>
<dbReference type="GO" id="GO:0004807">
    <property type="term" value="F:triose-phosphate isomerase activity"/>
    <property type="evidence" value="ECO:0007669"/>
    <property type="project" value="UniProtKB-UniRule"/>
</dbReference>
<protein>
    <recommendedName>
        <fullName evidence="4 9">Triosephosphate isomerase</fullName>
        <shortName evidence="9">TIM</shortName>
        <shortName evidence="9">TPI</shortName>
        <ecNumber evidence="3 9">5.3.1.1</ecNumber>
    </recommendedName>
    <alternativeName>
        <fullName evidence="9">Triose-phosphate isomerase</fullName>
    </alternativeName>
</protein>
<dbReference type="UniPathway" id="UPA00138"/>
<feature type="binding site" evidence="9">
    <location>
        <position position="212"/>
    </location>
    <ligand>
        <name>substrate</name>
    </ligand>
</feature>
<dbReference type="GO" id="GO:0006094">
    <property type="term" value="P:gluconeogenesis"/>
    <property type="evidence" value="ECO:0007669"/>
    <property type="project" value="UniProtKB-UniRule"/>
</dbReference>
<dbReference type="EC" id="5.3.1.1" evidence="3 9"/>
<dbReference type="Proteomes" id="UP000637720">
    <property type="component" value="Unassembled WGS sequence"/>
</dbReference>
<dbReference type="InterPro" id="IPR035990">
    <property type="entry name" value="TIM_sf"/>
</dbReference>
<organism evidence="11 12">
    <name type="scientific">Calditerricola satsumensis</name>
    <dbReference type="NCBI Taxonomy" id="373054"/>
    <lineage>
        <taxon>Bacteria</taxon>
        <taxon>Bacillati</taxon>
        <taxon>Bacillota</taxon>
        <taxon>Bacilli</taxon>
        <taxon>Bacillales</taxon>
        <taxon>Bacillaceae</taxon>
        <taxon>Calditerricola</taxon>
    </lineage>
</organism>
<evidence type="ECO:0000256" key="6">
    <source>
        <dbReference type="ARBA" id="ARBA00022490"/>
    </source>
</evidence>
<feature type="binding site" evidence="9">
    <location>
        <position position="172"/>
    </location>
    <ligand>
        <name>substrate</name>
    </ligand>
</feature>
<evidence type="ECO:0000256" key="3">
    <source>
        <dbReference type="ARBA" id="ARBA00011940"/>
    </source>
</evidence>
<comment type="pathway">
    <text evidence="9 10">Carbohydrate biosynthesis; gluconeogenesis.</text>
</comment>
<feature type="active site" description="Electrophile" evidence="9">
    <location>
        <position position="94"/>
    </location>
</feature>
<evidence type="ECO:0000256" key="4">
    <source>
        <dbReference type="ARBA" id="ARBA00019397"/>
    </source>
</evidence>
<evidence type="ECO:0000256" key="5">
    <source>
        <dbReference type="ARBA" id="ARBA00022432"/>
    </source>
</evidence>
<keyword evidence="6 9" id="KW-0963">Cytoplasm</keyword>
<dbReference type="Pfam" id="PF00121">
    <property type="entry name" value="TIM"/>
    <property type="match status" value="1"/>
</dbReference>
<keyword evidence="5 9" id="KW-0312">Gluconeogenesis</keyword>
<feature type="binding site" evidence="9">
    <location>
        <begin position="9"/>
        <end position="11"/>
    </location>
    <ligand>
        <name>substrate</name>
    </ligand>
</feature>
<feature type="modified residue" description="Phosphoserine" evidence="9">
    <location>
        <position position="212"/>
    </location>
</feature>
<dbReference type="InterPro" id="IPR013785">
    <property type="entry name" value="Aldolase_TIM"/>
</dbReference>
<dbReference type="InterPro" id="IPR000652">
    <property type="entry name" value="Triosephosphate_isomerase"/>
</dbReference>
<feature type="active site" description="Proton acceptor" evidence="9">
    <location>
        <position position="166"/>
    </location>
</feature>
<dbReference type="GO" id="GO:0046166">
    <property type="term" value="P:glyceraldehyde-3-phosphate biosynthetic process"/>
    <property type="evidence" value="ECO:0007669"/>
    <property type="project" value="TreeGrafter"/>
</dbReference>
<comment type="subcellular location">
    <subcellularLocation>
        <location evidence="9 10">Cytoplasm</location>
    </subcellularLocation>
</comment>
<dbReference type="UniPathway" id="UPA00109">
    <property type="reaction ID" value="UER00189"/>
</dbReference>
<name>A0A8J3FD12_9BACI</name>
<evidence type="ECO:0000313" key="11">
    <source>
        <dbReference type="EMBL" id="GGK02525.1"/>
    </source>
</evidence>
<feature type="binding site" evidence="9">
    <location>
        <begin position="233"/>
        <end position="234"/>
    </location>
    <ligand>
        <name>substrate</name>
    </ligand>
</feature>
<dbReference type="GO" id="GO:0019563">
    <property type="term" value="P:glycerol catabolic process"/>
    <property type="evidence" value="ECO:0007669"/>
    <property type="project" value="TreeGrafter"/>
</dbReference>
<dbReference type="RefSeq" id="WP_188817492.1">
    <property type="nucleotide sequence ID" value="NZ_BMOF01000031.1"/>
</dbReference>
<dbReference type="InterPro" id="IPR022896">
    <property type="entry name" value="TrioseP_Isoase_bac/euk"/>
</dbReference>
<dbReference type="InterPro" id="IPR020861">
    <property type="entry name" value="Triosephosphate_isomerase_AS"/>
</dbReference>
<dbReference type="FunFam" id="3.20.20.70:FF:000016">
    <property type="entry name" value="Triosephosphate isomerase"/>
    <property type="match status" value="1"/>
</dbReference>
<sequence length="262" mass="28041">MRVRLIAANWKMHKTVDEALAFWRAVRGRVPAGVEAVVCAPFTALHPLAVERREGDGVALGAQNLFWEEAGAYTGEVSPVMLADLGVRYVIVGHSERRQLFGETDETVNKKVRAALRHNLVPILCVGETLEEREAERTEEVVRRQTAAALDGIAADDAARVVIAYEPVWAIGTGRTATGEDAARVARTIRGVLADRYGAGVAEQARVLYGGSVKPANLSQFLAFPEIDGALVGGASLEADSYLQLLDAANPARGEAQGRDGA</sequence>
<dbReference type="EMBL" id="BMOF01000031">
    <property type="protein sequence ID" value="GGK02525.1"/>
    <property type="molecule type" value="Genomic_DNA"/>
</dbReference>
<keyword evidence="12" id="KW-1185">Reference proteome</keyword>
<dbReference type="SUPFAM" id="SSF51351">
    <property type="entry name" value="Triosephosphate isomerase (TIM)"/>
    <property type="match status" value="1"/>
</dbReference>
<gene>
    <name evidence="11" type="primary">tpi</name>
    <name evidence="9" type="synonym">tpiA</name>
    <name evidence="11" type="ORF">GCM10007043_15770</name>
</gene>
<evidence type="ECO:0000256" key="2">
    <source>
        <dbReference type="ARBA" id="ARBA00007422"/>
    </source>
</evidence>
<dbReference type="Gene3D" id="3.20.20.70">
    <property type="entry name" value="Aldolase class I"/>
    <property type="match status" value="1"/>
</dbReference>
<keyword evidence="8 9" id="KW-0413">Isomerase</keyword>
<comment type="subunit">
    <text evidence="9 10">Homodimer.</text>
</comment>
<evidence type="ECO:0000313" key="12">
    <source>
        <dbReference type="Proteomes" id="UP000637720"/>
    </source>
</evidence>
<comment type="catalytic activity">
    <reaction evidence="9 10">
        <text>D-glyceraldehyde 3-phosphate = dihydroxyacetone phosphate</text>
        <dbReference type="Rhea" id="RHEA:18585"/>
        <dbReference type="ChEBI" id="CHEBI:57642"/>
        <dbReference type="ChEBI" id="CHEBI:59776"/>
        <dbReference type="EC" id="5.3.1.1"/>
    </reaction>
</comment>
<dbReference type="NCBIfam" id="TIGR00419">
    <property type="entry name" value="tim"/>
    <property type="match status" value="1"/>
</dbReference>
<dbReference type="PROSITE" id="PS51440">
    <property type="entry name" value="TIM_2"/>
    <property type="match status" value="1"/>
</dbReference>
<keyword evidence="9" id="KW-0597">Phosphoprotein</keyword>
<dbReference type="PANTHER" id="PTHR21139">
    <property type="entry name" value="TRIOSEPHOSPHATE ISOMERASE"/>
    <property type="match status" value="1"/>
</dbReference>
<evidence type="ECO:0000256" key="10">
    <source>
        <dbReference type="RuleBase" id="RU363013"/>
    </source>
</evidence>
<dbReference type="GO" id="GO:0006096">
    <property type="term" value="P:glycolytic process"/>
    <property type="evidence" value="ECO:0007669"/>
    <property type="project" value="UniProtKB-UniRule"/>
</dbReference>
<comment type="pathway">
    <text evidence="1 9 10">Carbohydrate degradation; glycolysis; D-glyceraldehyde 3-phosphate from glycerone phosphate: step 1/1.</text>
</comment>
<accession>A0A8J3FD12</accession>
<comment type="similarity">
    <text evidence="2 9 10">Belongs to the triosephosphate isomerase family.</text>
</comment>